<sequence>MPTKIEWTDETWNPVTGCTKVSEGCKFCYAERLSKRFGQDFDVTLHPDRLGIPLRWRKPRRVFVVSMGDLFHEDVPDQFIDKVFAVMALTPWHTYQVLTKRPERIVSYINAANRRERITKGYGPLEAALTGEQWNIGGGWGVDPGAMPWPLPNVWLGVSVENQEAADERIPLLLETPAAVRFVSCEPLLSGLDLRDPVQDWGSGYAGEWDWLGHRFEPEHIPGLYGNPFCKVCGNKEPAPLHKGCLDWVIVGGESAG</sequence>
<reference evidence="1" key="1">
    <citation type="journal article" date="2015" name="Nature">
        <title>Complex archaea that bridge the gap between prokaryotes and eukaryotes.</title>
        <authorList>
            <person name="Spang A."/>
            <person name="Saw J.H."/>
            <person name="Jorgensen S.L."/>
            <person name="Zaremba-Niedzwiedzka K."/>
            <person name="Martijn J."/>
            <person name="Lind A.E."/>
            <person name="van Eijk R."/>
            <person name="Schleper C."/>
            <person name="Guy L."/>
            <person name="Ettema T.J."/>
        </authorList>
    </citation>
    <scope>NUCLEOTIDE SEQUENCE</scope>
</reference>
<accession>A0A0F9DQI9</accession>
<name>A0A0F9DQI9_9ZZZZ</name>
<evidence type="ECO:0008006" key="2">
    <source>
        <dbReference type="Google" id="ProtNLM"/>
    </source>
</evidence>
<organism evidence="1">
    <name type="scientific">marine sediment metagenome</name>
    <dbReference type="NCBI Taxonomy" id="412755"/>
    <lineage>
        <taxon>unclassified sequences</taxon>
        <taxon>metagenomes</taxon>
        <taxon>ecological metagenomes</taxon>
    </lineage>
</organism>
<protein>
    <recommendedName>
        <fullName evidence="2">Phage protein Gp37/Gp68</fullName>
    </recommendedName>
</protein>
<dbReference type="InterPro" id="IPR011101">
    <property type="entry name" value="DUF5131"/>
</dbReference>
<proteinExistence type="predicted"/>
<feature type="non-terminal residue" evidence="1">
    <location>
        <position position="257"/>
    </location>
</feature>
<comment type="caution">
    <text evidence="1">The sequence shown here is derived from an EMBL/GenBank/DDBJ whole genome shotgun (WGS) entry which is preliminary data.</text>
</comment>
<dbReference type="Pfam" id="PF07505">
    <property type="entry name" value="DUF5131"/>
    <property type="match status" value="1"/>
</dbReference>
<dbReference type="AlphaFoldDB" id="A0A0F9DQI9"/>
<dbReference type="EMBL" id="LAZR01038298">
    <property type="protein sequence ID" value="KKL19936.1"/>
    <property type="molecule type" value="Genomic_DNA"/>
</dbReference>
<evidence type="ECO:0000313" key="1">
    <source>
        <dbReference type="EMBL" id="KKL19936.1"/>
    </source>
</evidence>
<gene>
    <name evidence="1" type="ORF">LCGC14_2460460</name>
</gene>